<name>A0ACC0IT65_9ERIC</name>
<keyword evidence="2" id="KW-1185">Reference proteome</keyword>
<evidence type="ECO:0000313" key="1">
    <source>
        <dbReference type="EMBL" id="KAI8027326.1"/>
    </source>
</evidence>
<proteinExistence type="predicted"/>
<organism evidence="1 2">
    <name type="scientific">Camellia lanceoleosa</name>
    <dbReference type="NCBI Taxonomy" id="1840588"/>
    <lineage>
        <taxon>Eukaryota</taxon>
        <taxon>Viridiplantae</taxon>
        <taxon>Streptophyta</taxon>
        <taxon>Embryophyta</taxon>
        <taxon>Tracheophyta</taxon>
        <taxon>Spermatophyta</taxon>
        <taxon>Magnoliopsida</taxon>
        <taxon>eudicotyledons</taxon>
        <taxon>Gunneridae</taxon>
        <taxon>Pentapetalae</taxon>
        <taxon>asterids</taxon>
        <taxon>Ericales</taxon>
        <taxon>Theaceae</taxon>
        <taxon>Camellia</taxon>
    </lineage>
</organism>
<reference evidence="1 2" key="1">
    <citation type="journal article" date="2022" name="Plant J.">
        <title>Chromosome-level genome of Camellia lanceoleosa provides a valuable resource for understanding genome evolution and self-incompatibility.</title>
        <authorList>
            <person name="Gong W."/>
            <person name="Xiao S."/>
            <person name="Wang L."/>
            <person name="Liao Z."/>
            <person name="Chang Y."/>
            <person name="Mo W."/>
            <person name="Hu G."/>
            <person name="Li W."/>
            <person name="Zhao G."/>
            <person name="Zhu H."/>
            <person name="Hu X."/>
            <person name="Ji K."/>
            <person name="Xiang X."/>
            <person name="Song Q."/>
            <person name="Yuan D."/>
            <person name="Jin S."/>
            <person name="Zhang L."/>
        </authorList>
    </citation>
    <scope>NUCLEOTIDE SEQUENCE [LARGE SCALE GENOMIC DNA]</scope>
    <source>
        <strain evidence="1">SQ_2022a</strain>
    </source>
</reference>
<evidence type="ECO:0000313" key="2">
    <source>
        <dbReference type="Proteomes" id="UP001060215"/>
    </source>
</evidence>
<accession>A0ACC0IT65</accession>
<dbReference type="Proteomes" id="UP001060215">
    <property type="component" value="Chromosome 3"/>
</dbReference>
<sequence>MTAAVELVVRPLDSGGSGEAGCDSDYELGKVRQDPPLYSRSDRFSETCLQNLNPNPNPNSSSRLRVGSLNSRSGGSVLIDCLKNKEGGVKEEENQENKNVDVGGVETSFGEIVLEFEGELVLLELRSRT</sequence>
<comment type="caution">
    <text evidence="1">The sequence shown here is derived from an EMBL/GenBank/DDBJ whole genome shotgun (WGS) entry which is preliminary data.</text>
</comment>
<gene>
    <name evidence="1" type="ORF">LOK49_LG02G00285</name>
</gene>
<protein>
    <submittedName>
        <fullName evidence="1">Uncharacterized protein</fullName>
    </submittedName>
</protein>
<dbReference type="EMBL" id="CM045760">
    <property type="protein sequence ID" value="KAI8027326.1"/>
    <property type="molecule type" value="Genomic_DNA"/>
</dbReference>